<organism evidence="3">
    <name type="scientific">Gongylonema pulchrum</name>
    <dbReference type="NCBI Taxonomy" id="637853"/>
    <lineage>
        <taxon>Eukaryota</taxon>
        <taxon>Metazoa</taxon>
        <taxon>Ecdysozoa</taxon>
        <taxon>Nematoda</taxon>
        <taxon>Chromadorea</taxon>
        <taxon>Rhabditida</taxon>
        <taxon>Spirurina</taxon>
        <taxon>Spiruromorpha</taxon>
        <taxon>Spiruroidea</taxon>
        <taxon>Gongylonematidae</taxon>
        <taxon>Gongylonema</taxon>
    </lineage>
</organism>
<sequence length="89" mass="9975">METMNGLPTESIARTVSTSNHIPVFIPALLMDNVVKVVNENVQLSQDMCLRTLAIAQQLRDMADRFEQQYMMAKEPSCATMSLSSPRPM</sequence>
<reference evidence="3" key="1">
    <citation type="submission" date="2016-06" db="UniProtKB">
        <authorList>
            <consortium name="WormBaseParasite"/>
        </authorList>
    </citation>
    <scope>IDENTIFICATION</scope>
</reference>
<keyword evidence="2" id="KW-1185">Reference proteome</keyword>
<dbReference type="EMBL" id="UYRT01104733">
    <property type="protein sequence ID" value="VDN44070.1"/>
    <property type="molecule type" value="Genomic_DNA"/>
</dbReference>
<dbReference type="Proteomes" id="UP000271098">
    <property type="component" value="Unassembled WGS sequence"/>
</dbReference>
<gene>
    <name evidence="1" type="ORF">GPUH_LOCUS25332</name>
</gene>
<evidence type="ECO:0000313" key="3">
    <source>
        <dbReference type="WBParaSite" id="GPUH_0002536101-mRNA-1"/>
    </source>
</evidence>
<dbReference type="WBParaSite" id="GPUH_0002536101-mRNA-1">
    <property type="protein sequence ID" value="GPUH_0002536101-mRNA-1"/>
    <property type="gene ID" value="GPUH_0002536101"/>
</dbReference>
<dbReference type="AlphaFoldDB" id="A0A183EWJ0"/>
<accession>A0A183EWJ0</accession>
<evidence type="ECO:0000313" key="1">
    <source>
        <dbReference type="EMBL" id="VDN44070.1"/>
    </source>
</evidence>
<reference evidence="1 2" key="2">
    <citation type="submission" date="2018-11" db="EMBL/GenBank/DDBJ databases">
        <authorList>
            <consortium name="Pathogen Informatics"/>
        </authorList>
    </citation>
    <scope>NUCLEOTIDE SEQUENCE [LARGE SCALE GENOMIC DNA]</scope>
</reference>
<dbReference type="OrthoDB" id="5828995at2759"/>
<proteinExistence type="predicted"/>
<evidence type="ECO:0000313" key="2">
    <source>
        <dbReference type="Proteomes" id="UP000271098"/>
    </source>
</evidence>
<name>A0A183EWJ0_9BILA</name>
<protein>
    <submittedName>
        <fullName evidence="3">DUF3077 domain-containing protein</fullName>
    </submittedName>
</protein>